<accession>A0A7R9DQV1</accession>
<protein>
    <submittedName>
        <fullName evidence="3">Uncharacterized protein</fullName>
    </submittedName>
</protein>
<dbReference type="AlphaFoldDB" id="A0A7R9DQV1"/>
<keyword evidence="2" id="KW-1133">Transmembrane helix</keyword>
<keyword evidence="2" id="KW-0472">Membrane</keyword>
<reference evidence="3" key="1">
    <citation type="submission" date="2020-11" db="EMBL/GenBank/DDBJ databases">
        <authorList>
            <person name="Tran Van P."/>
        </authorList>
    </citation>
    <scope>NUCLEOTIDE SEQUENCE</scope>
</reference>
<feature type="compositionally biased region" description="Basic and acidic residues" evidence="1">
    <location>
        <begin position="24"/>
        <end position="43"/>
    </location>
</feature>
<proteinExistence type="predicted"/>
<evidence type="ECO:0000256" key="2">
    <source>
        <dbReference type="SAM" id="Phobius"/>
    </source>
</evidence>
<feature type="region of interest" description="Disordered" evidence="1">
    <location>
        <begin position="1"/>
        <end position="45"/>
    </location>
</feature>
<dbReference type="EMBL" id="OD016496">
    <property type="protein sequence ID" value="CAD7418292.1"/>
    <property type="molecule type" value="Genomic_DNA"/>
</dbReference>
<keyword evidence="2" id="KW-0812">Transmembrane</keyword>
<organism evidence="3">
    <name type="scientific">Timema poppense</name>
    <name type="common">Walking stick</name>
    <dbReference type="NCBI Taxonomy" id="170557"/>
    <lineage>
        <taxon>Eukaryota</taxon>
        <taxon>Metazoa</taxon>
        <taxon>Ecdysozoa</taxon>
        <taxon>Arthropoda</taxon>
        <taxon>Hexapoda</taxon>
        <taxon>Insecta</taxon>
        <taxon>Pterygota</taxon>
        <taxon>Neoptera</taxon>
        <taxon>Polyneoptera</taxon>
        <taxon>Phasmatodea</taxon>
        <taxon>Timematodea</taxon>
        <taxon>Timematoidea</taxon>
        <taxon>Timematidae</taxon>
        <taxon>Timema</taxon>
    </lineage>
</organism>
<evidence type="ECO:0000256" key="1">
    <source>
        <dbReference type="SAM" id="MobiDB-lite"/>
    </source>
</evidence>
<feature type="transmembrane region" description="Helical" evidence="2">
    <location>
        <begin position="50"/>
        <end position="70"/>
    </location>
</feature>
<evidence type="ECO:0000313" key="3">
    <source>
        <dbReference type="EMBL" id="CAD7418292.1"/>
    </source>
</evidence>
<name>A0A7R9DQV1_TIMPO</name>
<sequence length="90" mass="9942">MSGKRKVTGLGKQNGSSGKMSRPSLDEKKIELSQTSELDRSESEVPEGGWGWMVAFGMALMFVCTFHYLLGLHYTLVIDFMIVLAIGNLN</sequence>
<gene>
    <name evidence="3" type="ORF">TPSB3V08_LOCUS12311</name>
</gene>